<evidence type="ECO:0000313" key="3">
    <source>
        <dbReference type="EMBL" id="KHK95867.1"/>
    </source>
</evidence>
<feature type="transmembrane region" description="Helical" evidence="2">
    <location>
        <begin position="55"/>
        <end position="80"/>
    </location>
</feature>
<organism evidence="3 4">
    <name type="scientific">Microbacterium mangrovi</name>
    <dbReference type="NCBI Taxonomy" id="1348253"/>
    <lineage>
        <taxon>Bacteria</taxon>
        <taxon>Bacillati</taxon>
        <taxon>Actinomycetota</taxon>
        <taxon>Actinomycetes</taxon>
        <taxon>Micrococcales</taxon>
        <taxon>Microbacteriaceae</taxon>
        <taxon>Microbacterium</taxon>
    </lineage>
</organism>
<reference evidence="3 4" key="1">
    <citation type="submission" date="2014-11" db="EMBL/GenBank/DDBJ databases">
        <title>Genome sequence of Microbacterium mangrovi MUSC 115(T).</title>
        <authorList>
            <person name="Lee L.-H."/>
        </authorList>
    </citation>
    <scope>NUCLEOTIDE SEQUENCE [LARGE SCALE GENOMIC DNA]</scope>
    <source>
        <strain evidence="3 4">MUSC 115</strain>
    </source>
</reference>
<dbReference type="RefSeq" id="WP_039402547.1">
    <property type="nucleotide sequence ID" value="NZ_JTDK01000018.1"/>
</dbReference>
<keyword evidence="2" id="KW-0472">Membrane</keyword>
<evidence type="ECO:0000256" key="1">
    <source>
        <dbReference type="SAM" id="MobiDB-lite"/>
    </source>
</evidence>
<keyword evidence="4" id="KW-1185">Reference proteome</keyword>
<name>A0A0B2A2N9_9MICO</name>
<dbReference type="Proteomes" id="UP000031030">
    <property type="component" value="Unassembled WGS sequence"/>
</dbReference>
<dbReference type="EMBL" id="JTDK01000018">
    <property type="protein sequence ID" value="KHK95867.1"/>
    <property type="molecule type" value="Genomic_DNA"/>
</dbReference>
<protein>
    <submittedName>
        <fullName evidence="3">Uncharacterized protein</fullName>
    </submittedName>
</protein>
<sequence>MVDPHGGPRDEDERIPFEPSSTREPYLDIVAPRLDRVSPRIFKPRTYEGRRAIRGLGVLLAVIAVAAVIIIVVGLTIQLLA</sequence>
<comment type="caution">
    <text evidence="3">The sequence shown here is derived from an EMBL/GenBank/DDBJ whole genome shotgun (WGS) entry which is preliminary data.</text>
</comment>
<evidence type="ECO:0000256" key="2">
    <source>
        <dbReference type="SAM" id="Phobius"/>
    </source>
</evidence>
<feature type="compositionally biased region" description="Basic and acidic residues" evidence="1">
    <location>
        <begin position="1"/>
        <end position="16"/>
    </location>
</feature>
<proteinExistence type="predicted"/>
<accession>A0A0B2A2N9</accession>
<evidence type="ECO:0000313" key="4">
    <source>
        <dbReference type="Proteomes" id="UP000031030"/>
    </source>
</evidence>
<gene>
    <name evidence="3" type="ORF">LK09_17770</name>
</gene>
<feature type="region of interest" description="Disordered" evidence="1">
    <location>
        <begin position="1"/>
        <end position="23"/>
    </location>
</feature>
<keyword evidence="2" id="KW-1133">Transmembrane helix</keyword>
<dbReference type="AlphaFoldDB" id="A0A0B2A2N9"/>
<keyword evidence="2" id="KW-0812">Transmembrane</keyword>